<accession>A0A8S0RBW6</accession>
<dbReference type="InterPro" id="IPR001706">
    <property type="entry name" value="Ribosomal_bL35"/>
</dbReference>
<dbReference type="FunFam" id="4.10.410.60:FF:000001">
    <property type="entry name" value="50S ribosomal protein L35"/>
    <property type="match status" value="1"/>
</dbReference>
<evidence type="ECO:0000313" key="6">
    <source>
        <dbReference type="Proteomes" id="UP000594638"/>
    </source>
</evidence>
<dbReference type="SUPFAM" id="SSF143034">
    <property type="entry name" value="L35p-like"/>
    <property type="match status" value="1"/>
</dbReference>
<reference evidence="5 6" key="1">
    <citation type="submission" date="2019-12" db="EMBL/GenBank/DDBJ databases">
        <authorList>
            <person name="Alioto T."/>
            <person name="Alioto T."/>
            <person name="Gomez Garrido J."/>
        </authorList>
    </citation>
    <scope>NUCLEOTIDE SEQUENCE [LARGE SCALE GENOMIC DNA]</scope>
</reference>
<dbReference type="PANTHER" id="PTHR33343:SF1">
    <property type="entry name" value="LARGE RIBOSOMAL SUBUNIT PROTEIN BL35M"/>
    <property type="match status" value="1"/>
</dbReference>
<evidence type="ECO:0000256" key="4">
    <source>
        <dbReference type="RuleBase" id="RU000568"/>
    </source>
</evidence>
<dbReference type="NCBIfam" id="TIGR00001">
    <property type="entry name" value="rpmI_bact"/>
    <property type="match status" value="1"/>
</dbReference>
<protein>
    <recommendedName>
        <fullName evidence="4">50S ribosomal protein L35</fullName>
    </recommendedName>
</protein>
<evidence type="ECO:0000313" key="5">
    <source>
        <dbReference type="EMBL" id="CAA2975662.1"/>
    </source>
</evidence>
<comment type="similarity">
    <text evidence="1 4">Belongs to the bacterial ribosomal protein bL35 family.</text>
</comment>
<proteinExistence type="inferred from homology"/>
<dbReference type="InterPro" id="IPR037229">
    <property type="entry name" value="Ribosomal_bL35_sf"/>
</dbReference>
<sequence>MYLKITHTMVSPFSPNNPDQGMINGLKVRFNRPKASNHFYSLFLFELKNHNILSTHSRARDLQPQKRYYLLKTLANKNMATTAIATPMFSFGLRICNPLRSIRSTTFHFSPLTKKQESSINLSSSRCVSGFAPLVFNRTFNFASPIGRNLQPLTVVCAKGYKMKTHKASAKRFRVSGSGKVMRRRAGKQHLLGKKNTKRKLRLSKVVQVDRSDYNNVIGALPYLKVNRSK</sequence>
<dbReference type="InterPro" id="IPR021137">
    <property type="entry name" value="Ribosomal_bL35-like"/>
</dbReference>
<dbReference type="PRINTS" id="PR00064">
    <property type="entry name" value="RIBOSOMALL35"/>
</dbReference>
<evidence type="ECO:0000256" key="1">
    <source>
        <dbReference type="ARBA" id="ARBA00006598"/>
    </source>
</evidence>
<dbReference type="Pfam" id="PF01632">
    <property type="entry name" value="Ribosomal_L35p"/>
    <property type="match status" value="1"/>
</dbReference>
<keyword evidence="3 4" id="KW-0687">Ribonucleoprotein</keyword>
<evidence type="ECO:0000256" key="3">
    <source>
        <dbReference type="ARBA" id="ARBA00023274"/>
    </source>
</evidence>
<dbReference type="GO" id="GO:0003735">
    <property type="term" value="F:structural constituent of ribosome"/>
    <property type="evidence" value="ECO:0007669"/>
    <property type="project" value="InterPro"/>
</dbReference>
<name>A0A8S0RBW6_OLEEU</name>
<comment type="caution">
    <text evidence="5">The sequence shown here is derived from an EMBL/GenBank/DDBJ whole genome shotgun (WGS) entry which is preliminary data.</text>
</comment>
<dbReference type="Gramene" id="OE9A064603T1">
    <property type="protein sequence ID" value="OE9A064603C1"/>
    <property type="gene ID" value="OE9A064603"/>
</dbReference>
<dbReference type="GO" id="GO:0006412">
    <property type="term" value="P:translation"/>
    <property type="evidence" value="ECO:0007669"/>
    <property type="project" value="InterPro"/>
</dbReference>
<dbReference type="PROSITE" id="PS00936">
    <property type="entry name" value="RIBOSOMAL_L35"/>
    <property type="match status" value="1"/>
</dbReference>
<dbReference type="GO" id="GO:0015934">
    <property type="term" value="C:large ribosomal subunit"/>
    <property type="evidence" value="ECO:0007669"/>
    <property type="project" value="TreeGrafter"/>
</dbReference>
<evidence type="ECO:0000256" key="2">
    <source>
        <dbReference type="ARBA" id="ARBA00022980"/>
    </source>
</evidence>
<dbReference type="OrthoDB" id="162638at2759"/>
<dbReference type="Gene3D" id="4.10.410.60">
    <property type="match status" value="1"/>
</dbReference>
<gene>
    <name evidence="5" type="ORF">OLEA9_A064603</name>
</gene>
<keyword evidence="2 4" id="KW-0689">Ribosomal protein</keyword>
<keyword evidence="6" id="KW-1185">Reference proteome</keyword>
<dbReference type="Proteomes" id="UP000594638">
    <property type="component" value="Unassembled WGS sequence"/>
</dbReference>
<organism evidence="5 6">
    <name type="scientific">Olea europaea subsp. europaea</name>
    <dbReference type="NCBI Taxonomy" id="158383"/>
    <lineage>
        <taxon>Eukaryota</taxon>
        <taxon>Viridiplantae</taxon>
        <taxon>Streptophyta</taxon>
        <taxon>Embryophyta</taxon>
        <taxon>Tracheophyta</taxon>
        <taxon>Spermatophyta</taxon>
        <taxon>Magnoliopsida</taxon>
        <taxon>eudicotyledons</taxon>
        <taxon>Gunneridae</taxon>
        <taxon>Pentapetalae</taxon>
        <taxon>asterids</taxon>
        <taxon>lamiids</taxon>
        <taxon>Lamiales</taxon>
        <taxon>Oleaceae</taxon>
        <taxon>Oleeae</taxon>
        <taxon>Olea</taxon>
    </lineage>
</organism>
<dbReference type="EMBL" id="CACTIH010002294">
    <property type="protein sequence ID" value="CAA2975662.1"/>
    <property type="molecule type" value="Genomic_DNA"/>
</dbReference>
<dbReference type="AlphaFoldDB" id="A0A8S0RBW6"/>
<dbReference type="PANTHER" id="PTHR33343">
    <property type="entry name" value="54S RIBOSOMAL PROTEIN BL35M"/>
    <property type="match status" value="1"/>
</dbReference>
<dbReference type="HAMAP" id="MF_00514">
    <property type="entry name" value="Ribosomal_bL35"/>
    <property type="match status" value="1"/>
</dbReference>
<dbReference type="InterPro" id="IPR018265">
    <property type="entry name" value="Ribosomal_bL35_CS"/>
</dbReference>